<dbReference type="EMBL" id="MN739700">
    <property type="protein sequence ID" value="QHT22034.1"/>
    <property type="molecule type" value="Genomic_DNA"/>
</dbReference>
<protein>
    <submittedName>
        <fullName evidence="1">Uncharacterized protein</fullName>
    </submittedName>
</protein>
<name>A0A6C0DZ31_9ZZZZ</name>
<proteinExistence type="predicted"/>
<evidence type="ECO:0000313" key="1">
    <source>
        <dbReference type="EMBL" id="QHT22034.1"/>
    </source>
</evidence>
<dbReference type="AlphaFoldDB" id="A0A6C0DZ31"/>
<accession>A0A6C0DZ31</accession>
<reference evidence="1" key="1">
    <citation type="journal article" date="2020" name="Nature">
        <title>Giant virus diversity and host interactions through global metagenomics.</title>
        <authorList>
            <person name="Schulz F."/>
            <person name="Roux S."/>
            <person name="Paez-Espino D."/>
            <person name="Jungbluth S."/>
            <person name="Walsh D.A."/>
            <person name="Denef V.J."/>
            <person name="McMahon K.D."/>
            <person name="Konstantinidis K.T."/>
            <person name="Eloe-Fadrosh E.A."/>
            <person name="Kyrpides N.C."/>
            <person name="Woyke T."/>
        </authorList>
    </citation>
    <scope>NUCLEOTIDE SEQUENCE</scope>
    <source>
        <strain evidence="1">GVMAG-M-3300023179-103</strain>
    </source>
</reference>
<sequence length="65" mass="7570">MTNNCKCNCDCKNRNIYDYMCLTPSVSKITIVVDDKRIYKFILNCNHFASCHLSRTSCKNQLKNT</sequence>
<organism evidence="1">
    <name type="scientific">viral metagenome</name>
    <dbReference type="NCBI Taxonomy" id="1070528"/>
    <lineage>
        <taxon>unclassified sequences</taxon>
        <taxon>metagenomes</taxon>
        <taxon>organismal metagenomes</taxon>
    </lineage>
</organism>